<dbReference type="OrthoDB" id="1898716at2759"/>
<reference evidence="11 12" key="1">
    <citation type="journal article" date="2010" name="Nature">
        <title>Genome sequencing and analysis of the model grass Brachypodium distachyon.</title>
        <authorList>
            <consortium name="International Brachypodium Initiative"/>
        </authorList>
    </citation>
    <scope>NUCLEOTIDE SEQUENCE [LARGE SCALE GENOMIC DNA]</scope>
    <source>
        <strain evidence="11">Bd21</strain>
        <strain evidence="12">cv. Bd21</strain>
    </source>
</reference>
<evidence type="ECO:0000313" key="10">
    <source>
        <dbReference type="EMBL" id="AIG21822.1"/>
    </source>
</evidence>
<keyword evidence="6" id="KW-0175">Coiled coil</keyword>
<gene>
    <name evidence="12" type="primary">LOC100841167</name>
    <name evidence="11" type="ORF">BRADI_1g77020v3</name>
</gene>
<dbReference type="InterPro" id="IPR036879">
    <property type="entry name" value="TF_MADSbox_sf"/>
</dbReference>
<dbReference type="Gene3D" id="3.40.1810.10">
    <property type="entry name" value="Transcription factor, MADS-box"/>
    <property type="match status" value="1"/>
</dbReference>
<evidence type="ECO:0000256" key="1">
    <source>
        <dbReference type="ARBA" id="ARBA00004123"/>
    </source>
</evidence>
<dbReference type="EMBL" id="KF469308">
    <property type="protein sequence ID" value="AIG21822.1"/>
    <property type="molecule type" value="mRNA"/>
</dbReference>
<feature type="coiled-coil region" evidence="6">
    <location>
        <begin position="104"/>
        <end position="188"/>
    </location>
</feature>
<dbReference type="PROSITE" id="PS51297">
    <property type="entry name" value="K_BOX"/>
    <property type="match status" value="1"/>
</dbReference>
<keyword evidence="3" id="KW-0238">DNA-binding</keyword>
<dbReference type="GO" id="GO:0000978">
    <property type="term" value="F:RNA polymerase II cis-regulatory region sequence-specific DNA binding"/>
    <property type="evidence" value="ECO:0000318"/>
    <property type="project" value="GO_Central"/>
</dbReference>
<dbReference type="FunFam" id="3.40.1810.10:FF:000003">
    <property type="entry name" value="MADS-box transcription factor MADS-MC"/>
    <property type="match status" value="1"/>
</dbReference>
<accession>I1HAD0</accession>
<evidence type="ECO:0000256" key="7">
    <source>
        <dbReference type="SAM" id="MobiDB-lite"/>
    </source>
</evidence>
<evidence type="ECO:0000256" key="5">
    <source>
        <dbReference type="ARBA" id="ARBA00023242"/>
    </source>
</evidence>
<evidence type="ECO:0000313" key="13">
    <source>
        <dbReference type="Proteomes" id="UP000008810"/>
    </source>
</evidence>
<dbReference type="GO" id="GO:0005634">
    <property type="term" value="C:nucleus"/>
    <property type="evidence" value="ECO:0007669"/>
    <property type="project" value="UniProtKB-SubCell"/>
</dbReference>
<feature type="region of interest" description="Disordered" evidence="7">
    <location>
        <begin position="220"/>
        <end position="258"/>
    </location>
</feature>
<name>I1HAD0_BRADI</name>
<evidence type="ECO:0000256" key="3">
    <source>
        <dbReference type="ARBA" id="ARBA00023125"/>
    </source>
</evidence>
<keyword evidence="4" id="KW-0804">Transcription</keyword>
<dbReference type="EnsemblPlants" id="KQK23920">
    <property type="protein sequence ID" value="KQK23920"/>
    <property type="gene ID" value="BRADI_1g77020v3"/>
</dbReference>
<dbReference type="PANTHER" id="PTHR48019">
    <property type="entry name" value="SERUM RESPONSE FACTOR HOMOLOG"/>
    <property type="match status" value="1"/>
</dbReference>
<dbReference type="Gramene" id="KQK23920">
    <property type="protein sequence ID" value="KQK23920"/>
    <property type="gene ID" value="BRADI_1g77020v3"/>
</dbReference>
<keyword evidence="2" id="KW-0805">Transcription regulation</keyword>
<evidence type="ECO:0000313" key="11">
    <source>
        <dbReference type="EMBL" id="KQK23920.1"/>
    </source>
</evidence>
<protein>
    <submittedName>
        <fullName evidence="10">MADS-box transcription factor 13</fullName>
    </submittedName>
</protein>
<dbReference type="Pfam" id="PF00319">
    <property type="entry name" value="SRF-TF"/>
    <property type="match status" value="1"/>
</dbReference>
<dbReference type="ExpressionAtlas" id="I1HAD0">
    <property type="expression patterns" value="baseline and differential"/>
</dbReference>
<dbReference type="GO" id="GO:0000981">
    <property type="term" value="F:DNA-binding transcription factor activity, RNA polymerase II-specific"/>
    <property type="evidence" value="ECO:0000318"/>
    <property type="project" value="GO_Central"/>
</dbReference>
<organism evidence="10">
    <name type="scientific">Brachypodium distachyon</name>
    <name type="common">Purple false brome</name>
    <name type="synonym">Trachynia distachya</name>
    <dbReference type="NCBI Taxonomy" id="15368"/>
    <lineage>
        <taxon>Eukaryota</taxon>
        <taxon>Viridiplantae</taxon>
        <taxon>Streptophyta</taxon>
        <taxon>Embryophyta</taxon>
        <taxon>Tracheophyta</taxon>
        <taxon>Spermatophyta</taxon>
        <taxon>Magnoliopsida</taxon>
        <taxon>Liliopsida</taxon>
        <taxon>Poales</taxon>
        <taxon>Poaceae</taxon>
        <taxon>BOP clade</taxon>
        <taxon>Pooideae</taxon>
        <taxon>Stipodae</taxon>
        <taxon>Brachypodieae</taxon>
        <taxon>Brachypodium</taxon>
    </lineage>
</organism>
<dbReference type="SUPFAM" id="SSF55455">
    <property type="entry name" value="SRF-like"/>
    <property type="match status" value="1"/>
</dbReference>
<evidence type="ECO:0000313" key="12">
    <source>
        <dbReference type="EnsemblPlants" id="KQK23920"/>
    </source>
</evidence>
<dbReference type="OMA" id="QNTIGRY"/>
<comment type="subcellular location">
    <subcellularLocation>
        <location evidence="1">Nucleus</location>
    </subcellularLocation>
</comment>
<dbReference type="InterPro" id="IPR002487">
    <property type="entry name" value="TF_Kbox"/>
</dbReference>
<dbReference type="EMBL" id="CM000880">
    <property type="protein sequence ID" value="KQK23920.1"/>
    <property type="molecule type" value="Genomic_DNA"/>
</dbReference>
<dbReference type="SMART" id="SM00432">
    <property type="entry name" value="MADS"/>
    <property type="match status" value="1"/>
</dbReference>
<evidence type="ECO:0000259" key="8">
    <source>
        <dbReference type="PROSITE" id="PS50066"/>
    </source>
</evidence>
<dbReference type="Proteomes" id="UP000008810">
    <property type="component" value="Chromosome 1"/>
</dbReference>
<dbReference type="eggNOG" id="KOG0014">
    <property type="taxonomic scope" value="Eukaryota"/>
</dbReference>
<evidence type="ECO:0000256" key="2">
    <source>
        <dbReference type="ARBA" id="ARBA00023015"/>
    </source>
</evidence>
<dbReference type="GO" id="GO:0006357">
    <property type="term" value="P:regulation of transcription by RNA polymerase II"/>
    <property type="evidence" value="ECO:0000318"/>
    <property type="project" value="GO_Central"/>
</dbReference>
<dbReference type="PRINTS" id="PR00404">
    <property type="entry name" value="MADSDOMAIN"/>
</dbReference>
<dbReference type="CDD" id="cd00265">
    <property type="entry name" value="MADS_MEF2_like"/>
    <property type="match status" value="1"/>
</dbReference>
<reference evidence="11" key="3">
    <citation type="submission" date="2017-06" db="EMBL/GenBank/DDBJ databases">
        <title>WGS assembly of Brachypodium distachyon.</title>
        <authorList>
            <consortium name="The International Brachypodium Initiative"/>
            <person name="Lucas S."/>
            <person name="Harmon-Smith M."/>
            <person name="Lail K."/>
            <person name="Tice H."/>
            <person name="Grimwood J."/>
            <person name="Bruce D."/>
            <person name="Barry K."/>
            <person name="Shu S."/>
            <person name="Lindquist E."/>
            <person name="Wang M."/>
            <person name="Pitluck S."/>
            <person name="Vogel J.P."/>
            <person name="Garvin D.F."/>
            <person name="Mockler T.C."/>
            <person name="Schmutz J."/>
            <person name="Rokhsar D."/>
            <person name="Bevan M.W."/>
        </authorList>
    </citation>
    <scope>NUCLEOTIDE SEQUENCE</scope>
    <source>
        <strain evidence="11">Bd21</strain>
    </source>
</reference>
<dbReference type="KEGG" id="bdi:100841167"/>
<dbReference type="GeneID" id="100841167"/>
<dbReference type="GO" id="GO:0045944">
    <property type="term" value="P:positive regulation of transcription by RNA polymerase II"/>
    <property type="evidence" value="ECO:0007669"/>
    <property type="project" value="InterPro"/>
</dbReference>
<dbReference type="InterPro" id="IPR002100">
    <property type="entry name" value="TF_MADSbox"/>
</dbReference>
<proteinExistence type="evidence at transcript level"/>
<reference evidence="10" key="2">
    <citation type="journal article" date="2014" name="PLoS ONE">
        <title>Genome-wide analysis of the MADS-box gene family in Brachypodium distachyon.</title>
        <authorList>
            <person name="Wei B."/>
            <person name="Zhang R.Z."/>
            <person name="Guo J.J."/>
            <person name="Liu D.M."/>
            <person name="Li A.L."/>
            <person name="Fan R.C."/>
            <person name="Mao L."/>
            <person name="Zhang X.Q."/>
        </authorList>
    </citation>
    <scope>NUCLEOTIDE SEQUENCE</scope>
</reference>
<reference evidence="12" key="4">
    <citation type="submission" date="2018-08" db="UniProtKB">
        <authorList>
            <consortium name="EnsemblPlants"/>
        </authorList>
    </citation>
    <scope>IDENTIFICATION</scope>
    <source>
        <strain evidence="12">cv. Bd21</strain>
    </source>
</reference>
<evidence type="ECO:0000256" key="6">
    <source>
        <dbReference type="SAM" id="Coils"/>
    </source>
</evidence>
<dbReference type="RefSeq" id="NP_001289808.1">
    <property type="nucleotide sequence ID" value="NM_001302879.1"/>
</dbReference>
<dbReference type="GO" id="GO:0046983">
    <property type="term" value="F:protein dimerization activity"/>
    <property type="evidence" value="ECO:0007669"/>
    <property type="project" value="InterPro"/>
</dbReference>
<dbReference type="PROSITE" id="PS00350">
    <property type="entry name" value="MADS_BOX_1"/>
    <property type="match status" value="1"/>
</dbReference>
<dbReference type="AlphaFoldDB" id="I1HAD0"/>
<evidence type="ECO:0000259" key="9">
    <source>
        <dbReference type="PROSITE" id="PS51297"/>
    </source>
</evidence>
<dbReference type="Pfam" id="PF01486">
    <property type="entry name" value="K-box"/>
    <property type="match status" value="1"/>
</dbReference>
<dbReference type="InterPro" id="IPR050142">
    <property type="entry name" value="MADS-box/MEF2_TF"/>
</dbReference>
<dbReference type="PROSITE" id="PS50066">
    <property type="entry name" value="MADS_BOX_2"/>
    <property type="match status" value="1"/>
</dbReference>
<keyword evidence="13" id="KW-1185">Reference proteome</keyword>
<sequence length="258" mass="29272">MQAGRLDRRGSIWDRSTKMVRGKTQLKRIENRASRQVTFSKRRGGLRKKAHELSVLCDVEVALIVFSPSGRLYEFASASMQKTLERYKASTKDKTSSPTAQQDIEKIKADAEGLSQKLEALEAYRRKFLGEKLEDDCSFEELNSLEVKMEKSLRSIRRMKTQVFEDQLAKLRQKEMTLRKENEDLRGKVTKGSENEDLQAKCKDVVDLTLVTSAPMIAAAAAAEEEEENPPEAQPELNKDAMDVETELFIGLPGRNRS</sequence>
<feature type="domain" description="K-box" evidence="9">
    <location>
        <begin position="104"/>
        <end position="195"/>
    </location>
</feature>
<evidence type="ECO:0000256" key="4">
    <source>
        <dbReference type="ARBA" id="ARBA00023163"/>
    </source>
</evidence>
<keyword evidence="5" id="KW-0539">Nucleus</keyword>
<dbReference type="InterPro" id="IPR033896">
    <property type="entry name" value="MEF2-like_N"/>
</dbReference>
<feature type="domain" description="MADS-box" evidence="8">
    <location>
        <begin position="19"/>
        <end position="79"/>
    </location>
</feature>